<reference evidence="1 2" key="1">
    <citation type="submission" date="2005-09" db="EMBL/GenBank/DDBJ databases">
        <authorList>
            <person name="Mural R.J."/>
            <person name="Li P.W."/>
            <person name="Adams M.D."/>
            <person name="Amanatides P.G."/>
            <person name="Baden-Tillson H."/>
            <person name="Barnstead M."/>
            <person name="Chin S.H."/>
            <person name="Dew I."/>
            <person name="Evans C.A."/>
            <person name="Ferriera S."/>
            <person name="Flanigan M."/>
            <person name="Fosler C."/>
            <person name="Glodek A."/>
            <person name="Gu Z."/>
            <person name="Holt R.A."/>
            <person name="Jennings D."/>
            <person name="Kraft C.L."/>
            <person name="Lu F."/>
            <person name="Nguyen T."/>
            <person name="Nusskern D.R."/>
            <person name="Pfannkoch C.M."/>
            <person name="Sitter C."/>
            <person name="Sutton G.G."/>
            <person name="Venter J.C."/>
            <person name="Wang Z."/>
            <person name="Woodage T."/>
            <person name="Zheng X.H."/>
            <person name="Zhong F."/>
        </authorList>
    </citation>
    <scope>NUCLEOTIDE SEQUENCE [LARGE SCALE GENOMIC DNA]</scope>
    <source>
        <strain>BN</strain>
        <strain evidence="2">Sprague-Dawley</strain>
    </source>
</reference>
<dbReference type="AlphaFoldDB" id="A6KBC6"/>
<dbReference type="Proteomes" id="UP000234681">
    <property type="component" value="Chromosome 6"/>
</dbReference>
<sequence>MGISVLHIPVPHPLSMFLFIHQTRPHSVTPQTALPSHIPICPFQRPGAQCSLNPVLFTAGWRSIPFRFCPLCFLGLYDRPDSRNDADGWCRSC</sequence>
<accession>A6KBC6</accession>
<evidence type="ECO:0000313" key="2">
    <source>
        <dbReference type="Proteomes" id="UP000234681"/>
    </source>
</evidence>
<protein>
    <submittedName>
        <fullName evidence="1">RCG27757</fullName>
    </submittedName>
</protein>
<name>A6KBC6_RAT</name>
<gene>
    <name evidence="1" type="ORF">rCG_27757</name>
</gene>
<dbReference type="EMBL" id="CH474034">
    <property type="protein sequence ID" value="EDL97605.1"/>
    <property type="molecule type" value="Genomic_DNA"/>
</dbReference>
<evidence type="ECO:0000313" key="1">
    <source>
        <dbReference type="EMBL" id="EDL97605.1"/>
    </source>
</evidence>
<proteinExistence type="predicted"/>
<organism evidence="1 2">
    <name type="scientific">Rattus norvegicus</name>
    <name type="common">Rat</name>
    <dbReference type="NCBI Taxonomy" id="10116"/>
    <lineage>
        <taxon>Eukaryota</taxon>
        <taxon>Metazoa</taxon>
        <taxon>Chordata</taxon>
        <taxon>Craniata</taxon>
        <taxon>Vertebrata</taxon>
        <taxon>Euteleostomi</taxon>
        <taxon>Mammalia</taxon>
        <taxon>Eutheria</taxon>
        <taxon>Euarchontoglires</taxon>
        <taxon>Glires</taxon>
        <taxon>Rodentia</taxon>
        <taxon>Myomorpha</taxon>
        <taxon>Muroidea</taxon>
        <taxon>Muridae</taxon>
        <taxon>Murinae</taxon>
        <taxon>Rattus</taxon>
    </lineage>
</organism>